<gene>
    <name evidence="2" type="ORF">CspeluHIS016_0407920</name>
</gene>
<accession>A0AAD3TW22</accession>
<dbReference type="Proteomes" id="UP001222932">
    <property type="component" value="Unassembled WGS sequence"/>
</dbReference>
<dbReference type="Gene3D" id="3.20.20.70">
    <property type="entry name" value="Aldolase class I"/>
    <property type="match status" value="1"/>
</dbReference>
<protein>
    <recommendedName>
        <fullName evidence="4">Aldolase</fullName>
    </recommendedName>
</protein>
<dbReference type="AlphaFoldDB" id="A0AAD3TW22"/>
<evidence type="ECO:0000313" key="3">
    <source>
        <dbReference type="Proteomes" id="UP001222932"/>
    </source>
</evidence>
<dbReference type="SMART" id="SM01130">
    <property type="entry name" value="DHDPS"/>
    <property type="match status" value="1"/>
</dbReference>
<name>A0AAD3TW22_9TREE</name>
<dbReference type="InterPro" id="IPR013785">
    <property type="entry name" value="Aldolase_TIM"/>
</dbReference>
<dbReference type="CDD" id="cd00408">
    <property type="entry name" value="DHDPS-like"/>
    <property type="match status" value="1"/>
</dbReference>
<comment type="caution">
    <text evidence="2">The sequence shown here is derived from an EMBL/GenBank/DDBJ whole genome shotgun (WGS) entry which is preliminary data.</text>
</comment>
<evidence type="ECO:0000256" key="1">
    <source>
        <dbReference type="ARBA" id="ARBA00023239"/>
    </source>
</evidence>
<keyword evidence="3" id="KW-1185">Reference proteome</keyword>
<dbReference type="PANTHER" id="PTHR12128">
    <property type="entry name" value="DIHYDRODIPICOLINATE SYNTHASE"/>
    <property type="match status" value="1"/>
</dbReference>
<evidence type="ECO:0008006" key="4">
    <source>
        <dbReference type="Google" id="ProtNLM"/>
    </source>
</evidence>
<proteinExistence type="predicted"/>
<keyword evidence="1" id="KW-0456">Lyase</keyword>
<reference evidence="2" key="1">
    <citation type="journal article" date="2023" name="BMC Genomics">
        <title>Chromosome-level genome assemblies of Cutaneotrichosporon spp. (Trichosporonales, Basidiomycota) reveal imbalanced evolution between nucleotide sequences and chromosome synteny.</title>
        <authorList>
            <person name="Kobayashi Y."/>
            <person name="Kayamori A."/>
            <person name="Aoki K."/>
            <person name="Shiwa Y."/>
            <person name="Matsutani M."/>
            <person name="Fujita N."/>
            <person name="Sugita T."/>
            <person name="Iwasaki W."/>
            <person name="Tanaka N."/>
            <person name="Takashima M."/>
        </authorList>
    </citation>
    <scope>NUCLEOTIDE SEQUENCE</scope>
    <source>
        <strain evidence="2">HIS016</strain>
    </source>
</reference>
<reference evidence="2" key="2">
    <citation type="submission" date="2023-06" db="EMBL/GenBank/DDBJ databases">
        <authorList>
            <person name="Kobayashi Y."/>
            <person name="Kayamori A."/>
            <person name="Aoki K."/>
            <person name="Shiwa Y."/>
            <person name="Fujita N."/>
            <person name="Sugita T."/>
            <person name="Iwasaki W."/>
            <person name="Tanaka N."/>
            <person name="Takashima M."/>
        </authorList>
    </citation>
    <scope>NUCLEOTIDE SEQUENCE</scope>
    <source>
        <strain evidence="2">HIS016</strain>
    </source>
</reference>
<dbReference type="EMBL" id="BTCM01000004">
    <property type="protein sequence ID" value="GMK57958.1"/>
    <property type="molecule type" value="Genomic_DNA"/>
</dbReference>
<dbReference type="SUPFAM" id="SSF51569">
    <property type="entry name" value="Aldolase"/>
    <property type="match status" value="1"/>
</dbReference>
<organism evidence="2 3">
    <name type="scientific">Cutaneotrichosporon spelunceum</name>
    <dbReference type="NCBI Taxonomy" id="1672016"/>
    <lineage>
        <taxon>Eukaryota</taxon>
        <taxon>Fungi</taxon>
        <taxon>Dikarya</taxon>
        <taxon>Basidiomycota</taxon>
        <taxon>Agaricomycotina</taxon>
        <taxon>Tremellomycetes</taxon>
        <taxon>Trichosporonales</taxon>
        <taxon>Trichosporonaceae</taxon>
        <taxon>Cutaneotrichosporon</taxon>
    </lineage>
</organism>
<evidence type="ECO:0000313" key="2">
    <source>
        <dbReference type="EMBL" id="GMK57958.1"/>
    </source>
</evidence>
<dbReference type="PANTHER" id="PTHR12128:SF66">
    <property type="entry name" value="4-HYDROXY-2-OXOGLUTARATE ALDOLASE, MITOCHONDRIAL"/>
    <property type="match status" value="1"/>
</dbReference>
<dbReference type="GO" id="GO:0008840">
    <property type="term" value="F:4-hydroxy-tetrahydrodipicolinate synthase activity"/>
    <property type="evidence" value="ECO:0007669"/>
    <property type="project" value="TreeGrafter"/>
</dbReference>
<dbReference type="InterPro" id="IPR002220">
    <property type="entry name" value="DapA-like"/>
</dbReference>
<sequence>MRNMDKLPALIPLPGVYVPLLSWTKPDSDKLDLDAYCKQIDRVVAEGVQGILVHAGRGDPTAVPVPEYQEAIKAAKATICASAKPGPISRTSFPTLIVGVSAPILFRTIERCVYAHNLGADYVLVHAPVDATTDHAVESFFTRVANWSKVPVILYETAGTPVVSNSLVDKLAKHKNIVGVVSWRPCTGGRYIPGFATFQCTSSLSMSLGGSTGIIAPLANLIPAAVVRAWTGWASGNVRATRRFTRDLEDAGVLEAAEDVPGLAVRACGRRCHECPFWPCEEAGSWWGVQNSNYDFTPTQSCVNLAELVVSPAASVVTTNELTVE</sequence>